<feature type="transmembrane region" description="Helical" evidence="7">
    <location>
        <begin position="100"/>
        <end position="118"/>
    </location>
</feature>
<gene>
    <name evidence="8" type="ORF">UFOPK3402_01357</name>
</gene>
<dbReference type="InterPro" id="IPR002781">
    <property type="entry name" value="TM_pro_TauE-like"/>
</dbReference>
<dbReference type="PANTHER" id="PTHR30269:SF23">
    <property type="entry name" value="MEMBRANE TRANSPORTER PROTEIN YDHB-RELATED"/>
    <property type="match status" value="1"/>
</dbReference>
<feature type="transmembrane region" description="Helical" evidence="7">
    <location>
        <begin position="138"/>
        <end position="165"/>
    </location>
</feature>
<comment type="subcellular location">
    <subcellularLocation>
        <location evidence="1">Cell membrane</location>
        <topology evidence="1">Multi-pass membrane protein</topology>
    </subcellularLocation>
</comment>
<feature type="transmembrane region" description="Helical" evidence="7">
    <location>
        <begin position="74"/>
        <end position="93"/>
    </location>
</feature>
<feature type="transmembrane region" description="Helical" evidence="7">
    <location>
        <begin position="232"/>
        <end position="250"/>
    </location>
</feature>
<proteinExistence type="predicted"/>
<dbReference type="PANTHER" id="PTHR30269">
    <property type="entry name" value="TRANSMEMBRANE PROTEIN YFCA"/>
    <property type="match status" value="1"/>
</dbReference>
<dbReference type="AlphaFoldDB" id="A0A6J7EJP5"/>
<dbReference type="EMBL" id="CAFBLS010000176">
    <property type="protein sequence ID" value="CAB4881565.1"/>
    <property type="molecule type" value="Genomic_DNA"/>
</dbReference>
<protein>
    <submittedName>
        <fullName evidence="8">Unannotated protein</fullName>
    </submittedName>
</protein>
<evidence type="ECO:0000256" key="7">
    <source>
        <dbReference type="SAM" id="Phobius"/>
    </source>
</evidence>
<evidence type="ECO:0000256" key="1">
    <source>
        <dbReference type="ARBA" id="ARBA00004651"/>
    </source>
</evidence>
<evidence type="ECO:0000256" key="3">
    <source>
        <dbReference type="ARBA" id="ARBA00022475"/>
    </source>
</evidence>
<evidence type="ECO:0000256" key="6">
    <source>
        <dbReference type="ARBA" id="ARBA00023136"/>
    </source>
</evidence>
<dbReference type="InterPro" id="IPR052017">
    <property type="entry name" value="TSUP"/>
</dbReference>
<evidence type="ECO:0000313" key="8">
    <source>
        <dbReference type="EMBL" id="CAB4881565.1"/>
    </source>
</evidence>
<evidence type="ECO:0000256" key="2">
    <source>
        <dbReference type="ARBA" id="ARBA00022448"/>
    </source>
</evidence>
<sequence>MPEIWTLSLVITVAIAVFLYGFSKTAMPVAGVLAGPILAAVLTPAVASGFIVPLLILGDVFGLALYRQHADWSLIRRLVPGVLAGFAITALLFRFVDALTVGRILGVLILVSVLLEVWRLRSEAGRAQDRPEMTHKLAIAFFGTLAGMTTMGANAGGAAMSLYLVKMRVSMLAFMGTSTWFFAILNLIKVPFVVALGLIDADSLIANAWFAPALVIGAVVGAVTFRRMKPTVFIYAALLLSAVAACWLIVKG</sequence>
<feature type="transmembrane region" description="Helical" evidence="7">
    <location>
        <begin position="6"/>
        <end position="22"/>
    </location>
</feature>
<name>A0A6J7EJP5_9ZZZZ</name>
<feature type="transmembrane region" description="Helical" evidence="7">
    <location>
        <begin position="205"/>
        <end position="225"/>
    </location>
</feature>
<reference evidence="8" key="1">
    <citation type="submission" date="2020-05" db="EMBL/GenBank/DDBJ databases">
        <authorList>
            <person name="Chiriac C."/>
            <person name="Salcher M."/>
            <person name="Ghai R."/>
            <person name="Kavagutti S V."/>
        </authorList>
    </citation>
    <scope>NUCLEOTIDE SEQUENCE</scope>
</reference>
<keyword evidence="4 7" id="KW-0812">Transmembrane</keyword>
<organism evidence="8">
    <name type="scientific">freshwater metagenome</name>
    <dbReference type="NCBI Taxonomy" id="449393"/>
    <lineage>
        <taxon>unclassified sequences</taxon>
        <taxon>metagenomes</taxon>
        <taxon>ecological metagenomes</taxon>
    </lineage>
</organism>
<keyword evidence="2" id="KW-0813">Transport</keyword>
<keyword evidence="3" id="KW-1003">Cell membrane</keyword>
<evidence type="ECO:0000256" key="5">
    <source>
        <dbReference type="ARBA" id="ARBA00022989"/>
    </source>
</evidence>
<feature type="transmembrane region" description="Helical" evidence="7">
    <location>
        <begin position="172"/>
        <end position="199"/>
    </location>
</feature>
<dbReference type="GO" id="GO:0005886">
    <property type="term" value="C:plasma membrane"/>
    <property type="evidence" value="ECO:0007669"/>
    <property type="project" value="UniProtKB-SubCell"/>
</dbReference>
<dbReference type="Pfam" id="PF01925">
    <property type="entry name" value="TauE"/>
    <property type="match status" value="1"/>
</dbReference>
<accession>A0A6J7EJP5</accession>
<evidence type="ECO:0000256" key="4">
    <source>
        <dbReference type="ARBA" id="ARBA00022692"/>
    </source>
</evidence>
<keyword evidence="6 7" id="KW-0472">Membrane</keyword>
<keyword evidence="5 7" id="KW-1133">Transmembrane helix</keyword>